<accession>A0AAE0TMK1</accession>
<name>A0AAE0TMK1_9BIVA</name>
<organism evidence="1 2">
    <name type="scientific">Potamilus streckersoni</name>
    <dbReference type="NCBI Taxonomy" id="2493646"/>
    <lineage>
        <taxon>Eukaryota</taxon>
        <taxon>Metazoa</taxon>
        <taxon>Spiralia</taxon>
        <taxon>Lophotrochozoa</taxon>
        <taxon>Mollusca</taxon>
        <taxon>Bivalvia</taxon>
        <taxon>Autobranchia</taxon>
        <taxon>Heteroconchia</taxon>
        <taxon>Palaeoheterodonta</taxon>
        <taxon>Unionida</taxon>
        <taxon>Unionoidea</taxon>
        <taxon>Unionidae</taxon>
        <taxon>Ambleminae</taxon>
        <taxon>Lampsilini</taxon>
        <taxon>Potamilus</taxon>
    </lineage>
</organism>
<reference evidence="1" key="2">
    <citation type="journal article" date="2021" name="Genome Biol. Evol.">
        <title>Developing a high-quality reference genome for a parasitic bivalve with doubly uniparental inheritance (Bivalvia: Unionida).</title>
        <authorList>
            <person name="Smith C.H."/>
        </authorList>
    </citation>
    <scope>NUCLEOTIDE SEQUENCE</scope>
    <source>
        <strain evidence="1">CHS0354</strain>
        <tissue evidence="1">Mantle</tissue>
    </source>
</reference>
<reference evidence="1" key="1">
    <citation type="journal article" date="2021" name="Genome Biol. Evol.">
        <title>A High-Quality Reference Genome for a Parasitic Bivalve with Doubly Uniparental Inheritance (Bivalvia: Unionida).</title>
        <authorList>
            <person name="Smith C.H."/>
        </authorList>
    </citation>
    <scope>NUCLEOTIDE SEQUENCE</scope>
    <source>
        <strain evidence="1">CHS0354</strain>
    </source>
</reference>
<sequence length="103" mass="11657">MAIKTYALITERHFETVVKQMVLSFSMLFQAGEKIRADYRQNVPWSAGASGREQMGKKFSITSQAGDKTRSGSSQEVPFQAGQKYAKKKINRLKIEEFAFTNT</sequence>
<dbReference type="EMBL" id="JAEAOA010001901">
    <property type="protein sequence ID" value="KAK3612408.1"/>
    <property type="molecule type" value="Genomic_DNA"/>
</dbReference>
<keyword evidence="2" id="KW-1185">Reference proteome</keyword>
<dbReference type="Proteomes" id="UP001195483">
    <property type="component" value="Unassembled WGS sequence"/>
</dbReference>
<proteinExistence type="predicted"/>
<comment type="caution">
    <text evidence="1">The sequence shown here is derived from an EMBL/GenBank/DDBJ whole genome shotgun (WGS) entry which is preliminary data.</text>
</comment>
<dbReference type="AlphaFoldDB" id="A0AAE0TMK1"/>
<reference evidence="1" key="3">
    <citation type="submission" date="2023-05" db="EMBL/GenBank/DDBJ databases">
        <authorList>
            <person name="Smith C.H."/>
        </authorList>
    </citation>
    <scope>NUCLEOTIDE SEQUENCE</scope>
    <source>
        <strain evidence="1">CHS0354</strain>
        <tissue evidence="1">Mantle</tissue>
    </source>
</reference>
<protein>
    <submittedName>
        <fullName evidence="1">Uncharacterized protein</fullName>
    </submittedName>
</protein>
<gene>
    <name evidence="1" type="ORF">CHS0354_032007</name>
</gene>
<evidence type="ECO:0000313" key="2">
    <source>
        <dbReference type="Proteomes" id="UP001195483"/>
    </source>
</evidence>
<evidence type="ECO:0000313" key="1">
    <source>
        <dbReference type="EMBL" id="KAK3612408.1"/>
    </source>
</evidence>